<accession>A0A151M729</accession>
<dbReference type="PANTHER" id="PTHR31698">
    <property type="entry name" value="LYSOZYME G FAMILY MEMBER"/>
    <property type="match status" value="1"/>
</dbReference>
<dbReference type="Proteomes" id="UP000050525">
    <property type="component" value="Unassembled WGS sequence"/>
</dbReference>
<dbReference type="AlphaFoldDB" id="A0A151M729"/>
<evidence type="ECO:0000313" key="2">
    <source>
        <dbReference type="EMBL" id="KYO20316.1"/>
    </source>
</evidence>
<dbReference type="PANTHER" id="PTHR31698:SF7">
    <property type="entry name" value="PEPTIDASE M15C DOMAIN-CONTAINING PROTEIN"/>
    <property type="match status" value="1"/>
</dbReference>
<gene>
    <name evidence="2" type="ORF">Y1Q_0010849</name>
</gene>
<feature type="chain" id="PRO_5007584794" description="Beta-defensin" evidence="1">
    <location>
        <begin position="18"/>
        <end position="121"/>
    </location>
</feature>
<keyword evidence="1" id="KW-0732">Signal</keyword>
<sequence>MLSFVLLLLPFISTVAADTECTKLGGTCYNYRLRRCWNDMLEGKCHGHSDRRCCLPCHLYCKMNEHMWIIFKDRACLLNKGICQFSTNYCSGSYTNYKCGGPSSRQCCLPSKMNPSWPLTR</sequence>
<keyword evidence="3" id="KW-1185">Reference proteome</keyword>
<evidence type="ECO:0008006" key="4">
    <source>
        <dbReference type="Google" id="ProtNLM"/>
    </source>
</evidence>
<dbReference type="EMBL" id="AKHW03006437">
    <property type="protein sequence ID" value="KYO20316.1"/>
    <property type="molecule type" value="Genomic_DNA"/>
</dbReference>
<organism evidence="2 3">
    <name type="scientific">Alligator mississippiensis</name>
    <name type="common">American alligator</name>
    <dbReference type="NCBI Taxonomy" id="8496"/>
    <lineage>
        <taxon>Eukaryota</taxon>
        <taxon>Metazoa</taxon>
        <taxon>Chordata</taxon>
        <taxon>Craniata</taxon>
        <taxon>Vertebrata</taxon>
        <taxon>Euteleostomi</taxon>
        <taxon>Archelosauria</taxon>
        <taxon>Archosauria</taxon>
        <taxon>Crocodylia</taxon>
        <taxon>Alligatoridae</taxon>
        <taxon>Alligatorinae</taxon>
        <taxon>Alligator</taxon>
    </lineage>
</organism>
<proteinExistence type="predicted"/>
<reference evidence="2 3" key="1">
    <citation type="journal article" date="2012" name="Genome Biol.">
        <title>Sequencing three crocodilian genomes to illuminate the evolution of archosaurs and amniotes.</title>
        <authorList>
            <person name="St John J.A."/>
            <person name="Braun E.L."/>
            <person name="Isberg S.R."/>
            <person name="Miles L.G."/>
            <person name="Chong A.Y."/>
            <person name="Gongora J."/>
            <person name="Dalzell P."/>
            <person name="Moran C."/>
            <person name="Bed'hom B."/>
            <person name="Abzhanov A."/>
            <person name="Burgess S.C."/>
            <person name="Cooksey A.M."/>
            <person name="Castoe T.A."/>
            <person name="Crawford N.G."/>
            <person name="Densmore L.D."/>
            <person name="Drew J.C."/>
            <person name="Edwards S.V."/>
            <person name="Faircloth B.C."/>
            <person name="Fujita M.K."/>
            <person name="Greenwold M.J."/>
            <person name="Hoffmann F.G."/>
            <person name="Howard J.M."/>
            <person name="Iguchi T."/>
            <person name="Janes D.E."/>
            <person name="Khan S.Y."/>
            <person name="Kohno S."/>
            <person name="de Koning A.J."/>
            <person name="Lance S.L."/>
            <person name="McCarthy F.M."/>
            <person name="McCormack J.E."/>
            <person name="Merchant M.E."/>
            <person name="Peterson D.G."/>
            <person name="Pollock D.D."/>
            <person name="Pourmand N."/>
            <person name="Raney B.J."/>
            <person name="Roessler K.A."/>
            <person name="Sanford J.R."/>
            <person name="Sawyer R.H."/>
            <person name="Schmidt C.J."/>
            <person name="Triplett E.W."/>
            <person name="Tuberville T.D."/>
            <person name="Venegas-Anaya M."/>
            <person name="Howard J.T."/>
            <person name="Jarvis E.D."/>
            <person name="Guillette L.J.Jr."/>
            <person name="Glenn T.C."/>
            <person name="Green R.E."/>
            <person name="Ray D.A."/>
        </authorList>
    </citation>
    <scope>NUCLEOTIDE SEQUENCE [LARGE SCALE GENOMIC DNA]</scope>
    <source>
        <strain evidence="2">KSC_2009_1</strain>
    </source>
</reference>
<comment type="caution">
    <text evidence="2">The sequence shown here is derived from an EMBL/GenBank/DDBJ whole genome shotgun (WGS) entry which is preliminary data.</text>
</comment>
<evidence type="ECO:0000313" key="3">
    <source>
        <dbReference type="Proteomes" id="UP000050525"/>
    </source>
</evidence>
<feature type="signal peptide" evidence="1">
    <location>
        <begin position="1"/>
        <end position="17"/>
    </location>
</feature>
<name>A0A151M729_ALLMI</name>
<protein>
    <recommendedName>
        <fullName evidence="4">Beta-defensin</fullName>
    </recommendedName>
</protein>
<dbReference type="STRING" id="8496.A0A151M729"/>
<evidence type="ECO:0000256" key="1">
    <source>
        <dbReference type="SAM" id="SignalP"/>
    </source>
</evidence>